<comment type="caution">
    <text evidence="4">The sequence shown here is derived from an EMBL/GenBank/DDBJ whole genome shotgun (WGS) entry which is preliminary data.</text>
</comment>
<protein>
    <submittedName>
        <fullName evidence="4">Ribosomal protein S18 acetylase RimI-like enzyme</fullName>
    </submittedName>
</protein>
<feature type="domain" description="N-acetyltransferase" evidence="3">
    <location>
        <begin position="4"/>
        <end position="160"/>
    </location>
</feature>
<gene>
    <name evidence="4" type="ORF">JOC95_002976</name>
</gene>
<keyword evidence="1" id="KW-0808">Transferase</keyword>
<dbReference type="InterPro" id="IPR000182">
    <property type="entry name" value="GNAT_dom"/>
</dbReference>
<dbReference type="EMBL" id="JAFBED010000006">
    <property type="protein sequence ID" value="MBM7621103.1"/>
    <property type="molecule type" value="Genomic_DNA"/>
</dbReference>
<evidence type="ECO:0000259" key="3">
    <source>
        <dbReference type="PROSITE" id="PS51186"/>
    </source>
</evidence>
<keyword evidence="2" id="KW-0012">Acyltransferase</keyword>
<accession>A0ABS2P3B8</accession>
<dbReference type="CDD" id="cd04301">
    <property type="entry name" value="NAT_SF"/>
    <property type="match status" value="1"/>
</dbReference>
<proteinExistence type="predicted"/>
<dbReference type="Pfam" id="PF00583">
    <property type="entry name" value="Acetyltransf_1"/>
    <property type="match status" value="1"/>
</dbReference>
<dbReference type="InterPro" id="IPR050680">
    <property type="entry name" value="YpeA/RimI_acetyltransf"/>
</dbReference>
<evidence type="ECO:0000313" key="4">
    <source>
        <dbReference type="EMBL" id="MBM7621103.1"/>
    </source>
</evidence>
<reference evidence="4 5" key="1">
    <citation type="submission" date="2021-01" db="EMBL/GenBank/DDBJ databases">
        <title>Genomic Encyclopedia of Type Strains, Phase IV (KMG-IV): sequencing the most valuable type-strain genomes for metagenomic binning, comparative biology and taxonomic classification.</title>
        <authorList>
            <person name="Goeker M."/>
        </authorList>
    </citation>
    <scope>NUCLEOTIDE SEQUENCE [LARGE SCALE GENOMIC DNA]</scope>
    <source>
        <strain evidence="4 5">DSM 25879</strain>
    </source>
</reference>
<dbReference type="InterPro" id="IPR016181">
    <property type="entry name" value="Acyl_CoA_acyltransferase"/>
</dbReference>
<evidence type="ECO:0000313" key="5">
    <source>
        <dbReference type="Proteomes" id="UP000737402"/>
    </source>
</evidence>
<dbReference type="PROSITE" id="PS51186">
    <property type="entry name" value="GNAT"/>
    <property type="match status" value="1"/>
</dbReference>
<name>A0ABS2P3B8_9BACI</name>
<sequence>MENVKLRKMSEKDFDIYFQNKIERYTDVLSRNIHELGEETSLKAIKQLNNLLPKGLFTPNHHLFNIYTGEQIAGYAWIKIEVKKKSAFLYEIFIFEELRGRGLGTKIMEHIEGIIRQKGVCYFKLHVFGSNTGARKLYEELGFEVAGINMLKTLEEKVLS</sequence>
<keyword evidence="5" id="KW-1185">Reference proteome</keyword>
<organism evidence="4 5">
    <name type="scientific">Sutcliffiella tianshenii</name>
    <dbReference type="NCBI Taxonomy" id="1463404"/>
    <lineage>
        <taxon>Bacteria</taxon>
        <taxon>Bacillati</taxon>
        <taxon>Bacillota</taxon>
        <taxon>Bacilli</taxon>
        <taxon>Bacillales</taxon>
        <taxon>Bacillaceae</taxon>
        <taxon>Sutcliffiella</taxon>
    </lineage>
</organism>
<evidence type="ECO:0000256" key="2">
    <source>
        <dbReference type="ARBA" id="ARBA00023315"/>
    </source>
</evidence>
<dbReference type="RefSeq" id="WP_204417724.1">
    <property type="nucleotide sequence ID" value="NZ_JAFBED010000006.1"/>
</dbReference>
<evidence type="ECO:0000256" key="1">
    <source>
        <dbReference type="ARBA" id="ARBA00022679"/>
    </source>
</evidence>
<dbReference type="Proteomes" id="UP000737402">
    <property type="component" value="Unassembled WGS sequence"/>
</dbReference>
<dbReference type="Gene3D" id="3.40.630.30">
    <property type="match status" value="1"/>
</dbReference>
<dbReference type="SUPFAM" id="SSF55729">
    <property type="entry name" value="Acyl-CoA N-acyltransferases (Nat)"/>
    <property type="match status" value="1"/>
</dbReference>
<dbReference type="PANTHER" id="PTHR43420">
    <property type="entry name" value="ACETYLTRANSFERASE"/>
    <property type="match status" value="1"/>
</dbReference>